<evidence type="ECO:0000313" key="1">
    <source>
        <dbReference type="EMBL" id="KOA42961.1"/>
    </source>
</evidence>
<dbReference type="PATRIC" id="fig|1365965.3.peg.401"/>
<sequence>MDAERMRAALHEVWKYYDEAGESGENYELDPDNLSKFAADLCREYEG</sequence>
<organism evidence="1 2">
    <name type="scientific">Bifidobacterium breve MCC 1128</name>
    <dbReference type="NCBI Taxonomy" id="1365965"/>
    <lineage>
        <taxon>Bacteria</taxon>
        <taxon>Bacillati</taxon>
        <taxon>Actinomycetota</taxon>
        <taxon>Actinomycetes</taxon>
        <taxon>Bifidobacteriales</taxon>
        <taxon>Bifidobacteriaceae</taxon>
        <taxon>Bifidobacterium</taxon>
    </lineage>
</organism>
<comment type="caution">
    <text evidence="1">The sequence shown here is derived from an EMBL/GenBank/DDBJ whole genome shotgun (WGS) entry which is preliminary data.</text>
</comment>
<dbReference type="EMBL" id="AVQD01000003">
    <property type="protein sequence ID" value="KOA42961.1"/>
    <property type="molecule type" value="Genomic_DNA"/>
</dbReference>
<accession>A0A0L7B631</accession>
<dbReference type="AlphaFoldDB" id="A0A0L7B631"/>
<reference evidence="1 2" key="1">
    <citation type="journal article" date="2015" name="Int J Genomics">
        <title>Comparative Genomics Revealed Genetic Diversity and Species/Strain-Level Differences in Carbohydrate Metabolism of Three Probiotic Bifidobacterial Species.</title>
        <authorList>
            <person name="Odamaki T."/>
            <person name="Horigome A."/>
            <person name="Sugahara H."/>
            <person name="Hashikura N."/>
            <person name="Minami J."/>
            <person name="Xiao J.Z."/>
            <person name="Abe F."/>
        </authorList>
    </citation>
    <scope>NUCLEOTIDE SEQUENCE [LARGE SCALE GENOMIC DNA]</scope>
    <source>
        <strain evidence="1 2">MCC 1128</strain>
    </source>
</reference>
<dbReference type="Proteomes" id="UP000037193">
    <property type="component" value="Unassembled WGS sequence"/>
</dbReference>
<gene>
    <name evidence="1" type="ORF">BBM1128_01995</name>
</gene>
<name>A0A0L7B631_BIFBR</name>
<protein>
    <submittedName>
        <fullName evidence="1">Uncharacterized protein</fullName>
    </submittedName>
</protein>
<proteinExistence type="predicted"/>
<dbReference type="RefSeq" id="WP_234988953.1">
    <property type="nucleotide sequence ID" value="NZ_AVQD01000003.1"/>
</dbReference>
<evidence type="ECO:0000313" key="2">
    <source>
        <dbReference type="Proteomes" id="UP000037193"/>
    </source>
</evidence>